<name>A0A7X0PI07_9BURK</name>
<dbReference type="GO" id="GO:0016853">
    <property type="term" value="F:isomerase activity"/>
    <property type="evidence" value="ECO:0007669"/>
    <property type="project" value="UniProtKB-KW"/>
</dbReference>
<accession>A0A7X0PI07</accession>
<evidence type="ECO:0000259" key="1">
    <source>
        <dbReference type="Pfam" id="PF14534"/>
    </source>
</evidence>
<protein>
    <submittedName>
        <fullName evidence="2">Ketosteroid isomerase-like protein</fullName>
    </submittedName>
</protein>
<dbReference type="Gene3D" id="3.10.450.50">
    <property type="match status" value="1"/>
</dbReference>
<sequence length="127" mass="14148">MLHLEELRATRTQWYEAYVAGDTRRLAELEDASFFVVSEAGIEAGAERLASIASAVRAGRWFPAGSRTLDAQLELHAVSDGIVSARGLGRIATPRGELPTVLFTELWQRSTQGWRALHLHYHPQPRP</sequence>
<evidence type="ECO:0000313" key="2">
    <source>
        <dbReference type="EMBL" id="MBB6562315.1"/>
    </source>
</evidence>
<dbReference type="Proteomes" id="UP000575083">
    <property type="component" value="Unassembled WGS sequence"/>
</dbReference>
<dbReference type="AlphaFoldDB" id="A0A7X0PI07"/>
<keyword evidence="3" id="KW-1185">Reference proteome</keyword>
<evidence type="ECO:0000313" key="3">
    <source>
        <dbReference type="Proteomes" id="UP000575083"/>
    </source>
</evidence>
<dbReference type="SUPFAM" id="SSF54427">
    <property type="entry name" value="NTF2-like"/>
    <property type="match status" value="1"/>
</dbReference>
<dbReference type="InterPro" id="IPR032710">
    <property type="entry name" value="NTF2-like_dom_sf"/>
</dbReference>
<organism evidence="2 3">
    <name type="scientific">Acidovorax soli</name>
    <dbReference type="NCBI Taxonomy" id="592050"/>
    <lineage>
        <taxon>Bacteria</taxon>
        <taxon>Pseudomonadati</taxon>
        <taxon>Pseudomonadota</taxon>
        <taxon>Betaproteobacteria</taxon>
        <taxon>Burkholderiales</taxon>
        <taxon>Comamonadaceae</taxon>
        <taxon>Acidovorax</taxon>
    </lineage>
</organism>
<dbReference type="RefSeq" id="WP_184862192.1">
    <property type="nucleotide sequence ID" value="NZ_JACHLK010000012.1"/>
</dbReference>
<proteinExistence type="predicted"/>
<keyword evidence="2" id="KW-0413">Isomerase</keyword>
<dbReference type="EMBL" id="JACHLK010000012">
    <property type="protein sequence ID" value="MBB6562315.1"/>
    <property type="molecule type" value="Genomic_DNA"/>
</dbReference>
<feature type="domain" description="DUF4440" evidence="1">
    <location>
        <begin position="7"/>
        <end position="115"/>
    </location>
</feature>
<dbReference type="InterPro" id="IPR027843">
    <property type="entry name" value="DUF4440"/>
</dbReference>
<gene>
    <name evidence="2" type="ORF">HNP48_005025</name>
</gene>
<dbReference type="Pfam" id="PF14534">
    <property type="entry name" value="DUF4440"/>
    <property type="match status" value="1"/>
</dbReference>
<comment type="caution">
    <text evidence="2">The sequence shown here is derived from an EMBL/GenBank/DDBJ whole genome shotgun (WGS) entry which is preliminary data.</text>
</comment>
<reference evidence="2 3" key="1">
    <citation type="submission" date="2020-08" db="EMBL/GenBank/DDBJ databases">
        <title>Functional genomics of gut bacteria from endangered species of beetles.</title>
        <authorList>
            <person name="Carlos-Shanley C."/>
        </authorList>
    </citation>
    <scope>NUCLEOTIDE SEQUENCE [LARGE SCALE GENOMIC DNA]</scope>
    <source>
        <strain evidence="2 3">S00198</strain>
    </source>
</reference>